<evidence type="ECO:0000256" key="1">
    <source>
        <dbReference type="ARBA" id="ARBA00001298"/>
    </source>
</evidence>
<evidence type="ECO:0000256" key="4">
    <source>
        <dbReference type="ARBA" id="ARBA00019595"/>
    </source>
</evidence>
<dbReference type="InterPro" id="IPR000888">
    <property type="entry name" value="RmlC-like"/>
</dbReference>
<comment type="caution">
    <text evidence="6">The sequence shown here is derived from an EMBL/GenBank/DDBJ whole genome shotgun (WGS) entry which is preliminary data.</text>
</comment>
<dbReference type="NCBIfam" id="TIGR01221">
    <property type="entry name" value="rmlC"/>
    <property type="match status" value="1"/>
</dbReference>
<dbReference type="PANTHER" id="PTHR21047:SF2">
    <property type="entry name" value="THYMIDINE DIPHOSPHO-4-KETO-RHAMNOSE 3,5-EPIMERASE"/>
    <property type="match status" value="1"/>
</dbReference>
<keyword evidence="5 6" id="KW-0413">Isomerase</keyword>
<sequence length="177" mass="19730">MRIFPARLPDCLILQPQRYQDNRGFFQETFRAADYAKAGISEPLVQDNWSRSVKGVLRGMHFQRLAPQGKMVSVLRGEIYDVAVDIRPGSASFGQWQGLVLSEHNGHQLWLPPGFAHGFLVLSDVADVIYKTSAYYQADDEGSFCCFSAALNIDWPVTDVIRSAKDAGAPDFSTVFP</sequence>
<organism evidence="6 7">
    <name type="scientific">Rheinheimera muenzenbergensis</name>
    <dbReference type="NCBI Taxonomy" id="1193628"/>
    <lineage>
        <taxon>Bacteria</taxon>
        <taxon>Pseudomonadati</taxon>
        <taxon>Pseudomonadota</taxon>
        <taxon>Gammaproteobacteria</taxon>
        <taxon>Chromatiales</taxon>
        <taxon>Chromatiaceae</taxon>
        <taxon>Rheinheimera</taxon>
    </lineage>
</organism>
<dbReference type="InterPro" id="IPR014710">
    <property type="entry name" value="RmlC-like_jellyroll"/>
</dbReference>
<dbReference type="EMBL" id="JALAAR010000001">
    <property type="protein sequence ID" value="MEH8015856.1"/>
    <property type="molecule type" value="Genomic_DNA"/>
</dbReference>
<proteinExistence type="inferred from homology"/>
<dbReference type="RefSeq" id="WP_335734276.1">
    <property type="nucleotide sequence ID" value="NZ_JALAAR010000001.1"/>
</dbReference>
<comment type="similarity">
    <text evidence="5">Belongs to the dTDP-4-dehydrorhamnose 3,5-epimerase family.</text>
</comment>
<evidence type="ECO:0000256" key="3">
    <source>
        <dbReference type="ARBA" id="ARBA00012098"/>
    </source>
</evidence>
<name>A0ABU8C1R8_9GAMM</name>
<comment type="subunit">
    <text evidence="5">Homodimer.</text>
</comment>
<evidence type="ECO:0000313" key="6">
    <source>
        <dbReference type="EMBL" id="MEH8015856.1"/>
    </source>
</evidence>
<comment type="pathway">
    <text evidence="5">Carbohydrate biosynthesis; dTDP-L-rhamnose biosynthesis.</text>
</comment>
<dbReference type="Pfam" id="PF00908">
    <property type="entry name" value="dTDP_sugar_isom"/>
    <property type="match status" value="1"/>
</dbReference>
<dbReference type="CDD" id="cd00438">
    <property type="entry name" value="cupin_RmlC"/>
    <property type="match status" value="1"/>
</dbReference>
<accession>A0ABU8C1R8</accession>
<evidence type="ECO:0000256" key="5">
    <source>
        <dbReference type="RuleBase" id="RU364069"/>
    </source>
</evidence>
<dbReference type="InterPro" id="IPR011051">
    <property type="entry name" value="RmlC_Cupin_sf"/>
</dbReference>
<protein>
    <recommendedName>
        <fullName evidence="4 5">dTDP-4-dehydrorhamnose 3,5-epimerase</fullName>
        <ecNumber evidence="3 5">5.1.3.13</ecNumber>
    </recommendedName>
    <alternativeName>
        <fullName evidence="5">Thymidine diphospho-4-keto-rhamnose 3,5-epimerase</fullName>
    </alternativeName>
</protein>
<comment type="catalytic activity">
    <reaction evidence="1 5">
        <text>dTDP-4-dehydro-6-deoxy-alpha-D-glucose = dTDP-4-dehydro-beta-L-rhamnose</text>
        <dbReference type="Rhea" id="RHEA:16969"/>
        <dbReference type="ChEBI" id="CHEBI:57649"/>
        <dbReference type="ChEBI" id="CHEBI:62830"/>
        <dbReference type="EC" id="5.1.3.13"/>
    </reaction>
</comment>
<dbReference type="Proteomes" id="UP001375382">
    <property type="component" value="Unassembled WGS sequence"/>
</dbReference>
<dbReference type="PANTHER" id="PTHR21047">
    <property type="entry name" value="DTDP-6-DEOXY-D-GLUCOSE-3,5 EPIMERASE"/>
    <property type="match status" value="1"/>
</dbReference>
<reference evidence="6 7" key="1">
    <citation type="journal article" date="2023" name="Ecotoxicol. Environ. Saf.">
        <title>Mercury remediation potential of mercury-resistant strain Rheinheimera metallidurans sp. nov. isolated from a municipal waste dumping site.</title>
        <authorList>
            <person name="Yadav V."/>
            <person name="Manjhi A."/>
            <person name="Vadakedath N."/>
        </authorList>
    </citation>
    <scope>NUCLEOTIDE SEQUENCE [LARGE SCALE GENOMIC DNA]</scope>
    <source>
        <strain evidence="6 7">E-49</strain>
    </source>
</reference>
<dbReference type="Gene3D" id="2.60.120.10">
    <property type="entry name" value="Jelly Rolls"/>
    <property type="match status" value="1"/>
</dbReference>
<keyword evidence="7" id="KW-1185">Reference proteome</keyword>
<evidence type="ECO:0000313" key="7">
    <source>
        <dbReference type="Proteomes" id="UP001375382"/>
    </source>
</evidence>
<dbReference type="EC" id="5.1.3.13" evidence="3 5"/>
<dbReference type="SUPFAM" id="SSF51182">
    <property type="entry name" value="RmlC-like cupins"/>
    <property type="match status" value="1"/>
</dbReference>
<evidence type="ECO:0000256" key="2">
    <source>
        <dbReference type="ARBA" id="ARBA00001997"/>
    </source>
</evidence>
<gene>
    <name evidence="6" type="primary">rfbC</name>
    <name evidence="6" type="ORF">MN202_01305</name>
</gene>
<comment type="function">
    <text evidence="2 5">Catalyzes the epimerization of the C3' and C5'positions of dTDP-6-deoxy-D-xylo-4-hexulose, forming dTDP-6-deoxy-L-lyxo-4-hexulose.</text>
</comment>
<dbReference type="GO" id="GO:0008830">
    <property type="term" value="F:dTDP-4-dehydrorhamnose 3,5-epimerase activity"/>
    <property type="evidence" value="ECO:0007669"/>
    <property type="project" value="UniProtKB-EC"/>
</dbReference>